<gene>
    <name evidence="7" type="ORF">MWN34_11655</name>
</gene>
<evidence type="ECO:0000256" key="2">
    <source>
        <dbReference type="ARBA" id="ARBA00012150"/>
    </source>
</evidence>
<accession>A0ABT0DCU6</accession>
<evidence type="ECO:0000256" key="5">
    <source>
        <dbReference type="RuleBase" id="RU004168"/>
    </source>
</evidence>
<dbReference type="InterPro" id="IPR001792">
    <property type="entry name" value="Acylphosphatase-like_dom"/>
</dbReference>
<comment type="catalytic activity">
    <reaction evidence="3 4">
        <text>an acyl phosphate + H2O = a carboxylate + phosphate + H(+)</text>
        <dbReference type="Rhea" id="RHEA:14965"/>
        <dbReference type="ChEBI" id="CHEBI:15377"/>
        <dbReference type="ChEBI" id="CHEBI:15378"/>
        <dbReference type="ChEBI" id="CHEBI:29067"/>
        <dbReference type="ChEBI" id="CHEBI:43474"/>
        <dbReference type="ChEBI" id="CHEBI:59918"/>
        <dbReference type="EC" id="3.6.1.7"/>
    </reaction>
</comment>
<dbReference type="Pfam" id="PF00708">
    <property type="entry name" value="Acylphosphatase"/>
    <property type="match status" value="1"/>
</dbReference>
<dbReference type="RefSeq" id="WP_247029403.1">
    <property type="nucleotide sequence ID" value="NZ_JALKCH010000007.1"/>
</dbReference>
<dbReference type="InterPro" id="IPR017968">
    <property type="entry name" value="Acylphosphatase_CS"/>
</dbReference>
<evidence type="ECO:0000256" key="1">
    <source>
        <dbReference type="ARBA" id="ARBA00005614"/>
    </source>
</evidence>
<dbReference type="EC" id="3.6.1.7" evidence="2 4"/>
<sequence>MARIRLMIHGHVQGVGYRVWLAGQARAKKLTGWVRNRADGGVECVLEGQREALDAIVELCREGPLAARVSHIDTLPAESATEVPAHDDAGVAVLPTV</sequence>
<dbReference type="PROSITE" id="PS51160">
    <property type="entry name" value="ACYLPHOSPHATASE_3"/>
    <property type="match status" value="1"/>
</dbReference>
<reference evidence="7 8" key="1">
    <citation type="submission" date="2022-04" db="EMBL/GenBank/DDBJ databases">
        <authorList>
            <person name="Grouzdev D.S."/>
            <person name="Pantiukh K.S."/>
            <person name="Krutkina M.S."/>
        </authorList>
    </citation>
    <scope>NUCLEOTIDE SEQUENCE [LARGE SCALE GENOMIC DNA]</scope>
    <source>
        <strain evidence="7 8">6x-1</strain>
    </source>
</reference>
<feature type="domain" description="Acylphosphatase-like" evidence="6">
    <location>
        <begin position="3"/>
        <end position="95"/>
    </location>
</feature>
<comment type="caution">
    <text evidence="7">The sequence shown here is derived from an EMBL/GenBank/DDBJ whole genome shotgun (WGS) entry which is preliminary data.</text>
</comment>
<comment type="similarity">
    <text evidence="1 5">Belongs to the acylphosphatase family.</text>
</comment>
<feature type="active site" evidence="4">
    <location>
        <position position="36"/>
    </location>
</feature>
<dbReference type="EMBL" id="JALKCH010000007">
    <property type="protein sequence ID" value="MCK0197567.1"/>
    <property type="molecule type" value="Genomic_DNA"/>
</dbReference>
<organism evidence="7 8">
    <name type="scientific">Ancylobacter crimeensis</name>
    <dbReference type="NCBI Taxonomy" id="2579147"/>
    <lineage>
        <taxon>Bacteria</taxon>
        <taxon>Pseudomonadati</taxon>
        <taxon>Pseudomonadota</taxon>
        <taxon>Alphaproteobacteria</taxon>
        <taxon>Hyphomicrobiales</taxon>
        <taxon>Xanthobacteraceae</taxon>
        <taxon>Ancylobacter</taxon>
    </lineage>
</organism>
<keyword evidence="8" id="KW-1185">Reference proteome</keyword>
<evidence type="ECO:0000256" key="3">
    <source>
        <dbReference type="ARBA" id="ARBA00047645"/>
    </source>
</evidence>
<evidence type="ECO:0000256" key="4">
    <source>
        <dbReference type="PROSITE-ProRule" id="PRU00520"/>
    </source>
</evidence>
<dbReference type="PROSITE" id="PS00151">
    <property type="entry name" value="ACYLPHOSPHATASE_2"/>
    <property type="match status" value="1"/>
</dbReference>
<proteinExistence type="inferred from homology"/>
<evidence type="ECO:0000313" key="8">
    <source>
        <dbReference type="Proteomes" id="UP001203284"/>
    </source>
</evidence>
<name>A0ABT0DCU6_9HYPH</name>
<dbReference type="InterPro" id="IPR020456">
    <property type="entry name" value="Acylphosphatase"/>
</dbReference>
<dbReference type="Proteomes" id="UP001203284">
    <property type="component" value="Unassembled WGS sequence"/>
</dbReference>
<feature type="active site" evidence="4">
    <location>
        <position position="18"/>
    </location>
</feature>
<dbReference type="Gene3D" id="3.30.70.100">
    <property type="match status" value="1"/>
</dbReference>
<dbReference type="InterPro" id="IPR036046">
    <property type="entry name" value="Acylphosphatase-like_dom_sf"/>
</dbReference>
<dbReference type="PANTHER" id="PTHR47268">
    <property type="entry name" value="ACYLPHOSPHATASE"/>
    <property type="match status" value="1"/>
</dbReference>
<keyword evidence="4" id="KW-0378">Hydrolase</keyword>
<evidence type="ECO:0000259" key="6">
    <source>
        <dbReference type="PROSITE" id="PS51160"/>
    </source>
</evidence>
<evidence type="ECO:0000313" key="7">
    <source>
        <dbReference type="EMBL" id="MCK0197567.1"/>
    </source>
</evidence>
<dbReference type="PANTHER" id="PTHR47268:SF4">
    <property type="entry name" value="ACYLPHOSPHATASE"/>
    <property type="match status" value="1"/>
</dbReference>
<dbReference type="SUPFAM" id="SSF54975">
    <property type="entry name" value="Acylphosphatase/BLUF domain-like"/>
    <property type="match status" value="1"/>
</dbReference>
<protein>
    <recommendedName>
        <fullName evidence="2 4">acylphosphatase</fullName>
        <ecNumber evidence="2 4">3.6.1.7</ecNumber>
    </recommendedName>
</protein>